<evidence type="ECO:0000259" key="4">
    <source>
        <dbReference type="Pfam" id="PF06276"/>
    </source>
</evidence>
<proteinExistence type="inferred from homology"/>
<dbReference type="Gene3D" id="1.10.510.40">
    <property type="match status" value="1"/>
</dbReference>
<dbReference type="InterPro" id="IPR007310">
    <property type="entry name" value="Aerobactin_biosyn_IucA/IucC_N"/>
</dbReference>
<keyword evidence="6" id="KW-1185">Reference proteome</keyword>
<reference evidence="5 6" key="1">
    <citation type="submission" date="2018-08" db="EMBL/GenBank/DDBJ databases">
        <title>Sequencing the genomes of 1000 actinobacteria strains.</title>
        <authorList>
            <person name="Klenk H.-P."/>
        </authorList>
    </citation>
    <scope>NUCLEOTIDE SEQUENCE [LARGE SCALE GENOMIC DNA]</scope>
    <source>
        <strain evidence="5 6">DSM 44099</strain>
    </source>
</reference>
<dbReference type="PANTHER" id="PTHR34384">
    <property type="entry name" value="L-2,3-DIAMINOPROPANOATE--CITRATE LIGASE"/>
    <property type="match status" value="1"/>
</dbReference>
<dbReference type="Pfam" id="PF06276">
    <property type="entry name" value="FhuF"/>
    <property type="match status" value="1"/>
</dbReference>
<dbReference type="InterPro" id="IPR022770">
    <property type="entry name" value="IucA/IucC-like_C"/>
</dbReference>
<dbReference type="RefSeq" id="WP_116072250.1">
    <property type="nucleotide sequence ID" value="NZ_BONB01000011.1"/>
</dbReference>
<dbReference type="AlphaFoldDB" id="A0A3E0A2R2"/>
<comment type="caution">
    <text evidence="5">The sequence shown here is derived from an EMBL/GenBank/DDBJ whole genome shotgun (WGS) entry which is preliminary data.</text>
</comment>
<comment type="pathway">
    <text evidence="1">Siderophore biosynthesis.</text>
</comment>
<comment type="similarity">
    <text evidence="2">Belongs to the IucA/IucC family.</text>
</comment>
<evidence type="ECO:0000313" key="5">
    <source>
        <dbReference type="EMBL" id="REG00601.1"/>
    </source>
</evidence>
<protein>
    <submittedName>
        <fullName evidence="5">Siderophore synthetase component</fullName>
    </submittedName>
</protein>
<name>A0A3E0A2R2_9ACTN</name>
<dbReference type="PANTHER" id="PTHR34384:SF5">
    <property type="entry name" value="L-2,3-DIAMINOPROPANOATE--CITRATE LIGASE"/>
    <property type="match status" value="1"/>
</dbReference>
<evidence type="ECO:0000313" key="6">
    <source>
        <dbReference type="Proteomes" id="UP000256913"/>
    </source>
</evidence>
<dbReference type="EMBL" id="QUMQ01000001">
    <property type="protein sequence ID" value="REG00601.1"/>
    <property type="molecule type" value="Genomic_DNA"/>
</dbReference>
<dbReference type="GO" id="GO:0019290">
    <property type="term" value="P:siderophore biosynthetic process"/>
    <property type="evidence" value="ECO:0007669"/>
    <property type="project" value="InterPro"/>
</dbReference>
<accession>A0A3E0A2R2</accession>
<dbReference type="Proteomes" id="UP000256913">
    <property type="component" value="Unassembled WGS sequence"/>
</dbReference>
<dbReference type="Pfam" id="PF04183">
    <property type="entry name" value="IucA_IucC"/>
    <property type="match status" value="2"/>
</dbReference>
<feature type="domain" description="Aerobactin siderophore biosynthesis IucA/IucC N-terminal" evidence="3">
    <location>
        <begin position="97"/>
        <end position="148"/>
    </location>
</feature>
<feature type="domain" description="Aerobactin siderophore biosynthesis IucA/IucC N-terminal" evidence="3">
    <location>
        <begin position="156"/>
        <end position="278"/>
    </location>
</feature>
<dbReference type="InterPro" id="IPR037455">
    <property type="entry name" value="LucA/IucC-like"/>
</dbReference>
<dbReference type="OrthoDB" id="495728at2"/>
<dbReference type="GO" id="GO:0016881">
    <property type="term" value="F:acid-amino acid ligase activity"/>
    <property type="evidence" value="ECO:0007669"/>
    <property type="project" value="UniProtKB-ARBA"/>
</dbReference>
<organism evidence="5 6">
    <name type="scientific">Asanoa ferruginea</name>
    <dbReference type="NCBI Taxonomy" id="53367"/>
    <lineage>
        <taxon>Bacteria</taxon>
        <taxon>Bacillati</taxon>
        <taxon>Actinomycetota</taxon>
        <taxon>Actinomycetes</taxon>
        <taxon>Micromonosporales</taxon>
        <taxon>Micromonosporaceae</taxon>
        <taxon>Asanoa</taxon>
    </lineage>
</organism>
<gene>
    <name evidence="5" type="ORF">DFJ67_6656</name>
</gene>
<sequence>MSSAKAEPDPSSTSRWLARHRPDLHAAYLRELPGARDEIQRRLADAINREHIIGYATSARFAAELENSVANLALARANQPAPDGGPPALTRPVPPNWEQLVVDGHPLHPGCRTRTGLTTADVLAYAPEHHTTVDLVQVEVPADRWHTTGAGLPPLLHLHPWQAARVLPEHPELRPVGTRSARPLMSLRTLAPLDDPSLHLKTAVDVQMTSAVRTVSPAALTNGPTLTAFLASLQSPLTVLRELAGGAVRTEDGQPDRRLAVIHRQAPPAHAIPVAALSAPSPADGAPLACEAIKSGYGGDPREFLTDLTNVLVTGPNQLLDLGIGLEAHGQNTLVTLAGGRPDRLYYRDVGGIRVDPAVLRRKGIAPPPLHGDLTSADPDEPETTLHAALTVVLGQLVTTLAGATGTPPAELWAACARTAGDRLTRRDTLPIKATTTMRLAADPLEPRWAYIPNPLTDRQ</sequence>
<evidence type="ECO:0000259" key="3">
    <source>
        <dbReference type="Pfam" id="PF04183"/>
    </source>
</evidence>
<evidence type="ECO:0000256" key="1">
    <source>
        <dbReference type="ARBA" id="ARBA00004924"/>
    </source>
</evidence>
<evidence type="ECO:0000256" key="2">
    <source>
        <dbReference type="ARBA" id="ARBA00007832"/>
    </source>
</evidence>
<feature type="domain" description="Aerobactin siderophore biosynthesis IucA/IucC-like C-terminal" evidence="4">
    <location>
        <begin position="319"/>
        <end position="456"/>
    </location>
</feature>